<feature type="compositionally biased region" description="Gly residues" evidence="5">
    <location>
        <begin position="1"/>
        <end position="12"/>
    </location>
</feature>
<dbReference type="InterPro" id="IPR003953">
    <property type="entry name" value="FAD-dep_OxRdtase_2_FAD-bd"/>
</dbReference>
<keyword evidence="2" id="KW-0285">Flavoprotein</keyword>
<dbReference type="InterPro" id="IPR036188">
    <property type="entry name" value="FAD/NAD-bd_sf"/>
</dbReference>
<dbReference type="SUPFAM" id="SSF56425">
    <property type="entry name" value="Succinate dehydrogenase/fumarate reductase flavoprotein, catalytic domain"/>
    <property type="match status" value="1"/>
</dbReference>
<feature type="domain" description="FAD-dependent oxidoreductase 2 FAD-binding" evidence="6">
    <location>
        <begin position="32"/>
        <end position="478"/>
    </location>
</feature>
<dbReference type="PANTHER" id="PTHR43400">
    <property type="entry name" value="FUMARATE REDUCTASE"/>
    <property type="match status" value="1"/>
</dbReference>
<proteinExistence type="predicted"/>
<organism evidence="7 8">
    <name type="scientific">Pseudonocardia humida</name>
    <dbReference type="NCBI Taxonomy" id="2800819"/>
    <lineage>
        <taxon>Bacteria</taxon>
        <taxon>Bacillati</taxon>
        <taxon>Actinomycetota</taxon>
        <taxon>Actinomycetes</taxon>
        <taxon>Pseudonocardiales</taxon>
        <taxon>Pseudonocardiaceae</taxon>
        <taxon>Pseudonocardia</taxon>
    </lineage>
</organism>
<name>A0ABT0ZXP4_9PSEU</name>
<dbReference type="EMBL" id="JAGSOV010000023">
    <property type="protein sequence ID" value="MCO1655517.1"/>
    <property type="molecule type" value="Genomic_DNA"/>
</dbReference>
<evidence type="ECO:0000313" key="8">
    <source>
        <dbReference type="Proteomes" id="UP001165283"/>
    </source>
</evidence>
<protein>
    <submittedName>
        <fullName evidence="7">FAD-dependent oxidoreductase</fullName>
    </submittedName>
</protein>
<dbReference type="Pfam" id="PF00890">
    <property type="entry name" value="FAD_binding_2"/>
    <property type="match status" value="1"/>
</dbReference>
<dbReference type="RefSeq" id="WP_252437371.1">
    <property type="nucleotide sequence ID" value="NZ_JAGSOV010000023.1"/>
</dbReference>
<feature type="region of interest" description="Disordered" evidence="5">
    <location>
        <begin position="1"/>
        <end position="25"/>
    </location>
</feature>
<dbReference type="InterPro" id="IPR027477">
    <property type="entry name" value="Succ_DH/fumarate_Rdtase_cat_sf"/>
</dbReference>
<reference evidence="7" key="1">
    <citation type="submission" date="2021-04" db="EMBL/GenBank/DDBJ databases">
        <title>Pseudonocardia sp. nov., isolated from sandy soil of mangrove forest.</title>
        <authorList>
            <person name="Zan Z."/>
            <person name="Huang R."/>
            <person name="Liu W."/>
        </authorList>
    </citation>
    <scope>NUCLEOTIDE SEQUENCE</scope>
    <source>
        <strain evidence="7">S2-4</strain>
    </source>
</reference>
<comment type="cofactor">
    <cofactor evidence="1">
        <name>FAD</name>
        <dbReference type="ChEBI" id="CHEBI:57692"/>
    </cofactor>
</comment>
<accession>A0ABT0ZXP4</accession>
<dbReference type="Gene3D" id="3.50.50.60">
    <property type="entry name" value="FAD/NAD(P)-binding domain"/>
    <property type="match status" value="1"/>
</dbReference>
<dbReference type="SUPFAM" id="SSF51905">
    <property type="entry name" value="FAD/NAD(P)-binding domain"/>
    <property type="match status" value="1"/>
</dbReference>
<evidence type="ECO:0000256" key="2">
    <source>
        <dbReference type="ARBA" id="ARBA00022630"/>
    </source>
</evidence>
<evidence type="ECO:0000256" key="1">
    <source>
        <dbReference type="ARBA" id="ARBA00001974"/>
    </source>
</evidence>
<evidence type="ECO:0000259" key="6">
    <source>
        <dbReference type="Pfam" id="PF00890"/>
    </source>
</evidence>
<evidence type="ECO:0000256" key="4">
    <source>
        <dbReference type="ARBA" id="ARBA00023002"/>
    </source>
</evidence>
<keyword evidence="4" id="KW-0560">Oxidoreductase</keyword>
<evidence type="ECO:0000256" key="5">
    <source>
        <dbReference type="SAM" id="MobiDB-lite"/>
    </source>
</evidence>
<dbReference type="Gene3D" id="3.90.700.10">
    <property type="entry name" value="Succinate dehydrogenase/fumarate reductase flavoprotein, catalytic domain"/>
    <property type="match status" value="1"/>
</dbReference>
<keyword evidence="3" id="KW-0274">FAD</keyword>
<evidence type="ECO:0000313" key="7">
    <source>
        <dbReference type="EMBL" id="MCO1655517.1"/>
    </source>
</evidence>
<gene>
    <name evidence="7" type="ORF">KDL28_10675</name>
</gene>
<dbReference type="Proteomes" id="UP001165283">
    <property type="component" value="Unassembled WGS sequence"/>
</dbReference>
<dbReference type="PANTHER" id="PTHR43400:SF10">
    <property type="entry name" value="3-OXOSTEROID 1-DEHYDROGENASE"/>
    <property type="match status" value="1"/>
</dbReference>
<dbReference type="InterPro" id="IPR050315">
    <property type="entry name" value="FAD-oxidoreductase_2"/>
</dbReference>
<keyword evidence="8" id="KW-1185">Reference proteome</keyword>
<dbReference type="NCBIfam" id="NF005510">
    <property type="entry name" value="PRK07121.1-3"/>
    <property type="match status" value="1"/>
</dbReference>
<evidence type="ECO:0000256" key="3">
    <source>
        <dbReference type="ARBA" id="ARBA00022827"/>
    </source>
</evidence>
<comment type="caution">
    <text evidence="7">The sequence shown here is derived from an EMBL/GenBank/DDBJ whole genome shotgun (WGS) entry which is preliminary data.</text>
</comment>
<sequence length="502" mass="52115">MPGRGADQGPGRGRPARPRRRAEVGPWDGEADVVVVGYGVAGASAAAEAAAHGADVLVLEHTGGWGGAAAMAGGFIYLGGGTALQRACGFTDTPEAMHAYLSAAMGAGADADKLALYAERSVEHFDWLVDCGVPFRAAFFDRPGWEPDADQGLMYSGGENAHPFAELVPPAPRGHLPRMADKRTGERGGGWMLMRPLVATAEARGVRVRYDTRFEALVVEPDGRVGGVVARHYGAEIAVRARRAVVLATGSFAYDPAMVARHVPLLVGRPGAAVEQHDGQGLRAAQAVGADVAHLHACEAALLADPGLMARGIVVDALGRRVINEDTYPGRIGHALLSHHGSQGFVLADEEAVDAARADAGPLAFLIPPRPTWVGDDVDQLERESGIPCGALAATLALYNRHAERGEDPVHHKAARWVRPLRAPWGLFDVRGHTAGFPLGGLRTDVDGAVLDVDSAPIPGLRAAGRVAAGLSAGGYASGISLGEGGFFGRRAGRAAARDGAG</sequence>